<keyword evidence="1" id="KW-0805">Transcription regulation</keyword>
<dbReference type="PANTHER" id="PTHR43132:SF6">
    <property type="entry name" value="HTH-TYPE TRANSCRIPTIONAL REPRESSOR CZRA"/>
    <property type="match status" value="1"/>
</dbReference>
<dbReference type="SUPFAM" id="SSF46785">
    <property type="entry name" value="Winged helix' DNA-binding domain"/>
    <property type="match status" value="1"/>
</dbReference>
<dbReference type="Gene3D" id="1.10.10.10">
    <property type="entry name" value="Winged helix-like DNA-binding domain superfamily/Winged helix DNA-binding domain"/>
    <property type="match status" value="1"/>
</dbReference>
<proteinExistence type="predicted"/>
<reference evidence="5 6" key="1">
    <citation type="submission" date="2019-02" db="EMBL/GenBank/DDBJ databases">
        <title>Deep-cultivation of Planctomycetes and their phenomic and genomic characterization uncovers novel biology.</title>
        <authorList>
            <person name="Wiegand S."/>
            <person name="Jogler M."/>
            <person name="Boedeker C."/>
            <person name="Pinto D."/>
            <person name="Vollmers J."/>
            <person name="Rivas-Marin E."/>
            <person name="Kohn T."/>
            <person name="Peeters S.H."/>
            <person name="Heuer A."/>
            <person name="Rast P."/>
            <person name="Oberbeckmann S."/>
            <person name="Bunk B."/>
            <person name="Jeske O."/>
            <person name="Meyerdierks A."/>
            <person name="Storesund J.E."/>
            <person name="Kallscheuer N."/>
            <person name="Luecker S."/>
            <person name="Lage O.M."/>
            <person name="Pohl T."/>
            <person name="Merkel B.J."/>
            <person name="Hornburger P."/>
            <person name="Mueller R.-W."/>
            <person name="Bruemmer F."/>
            <person name="Labrenz M."/>
            <person name="Spormann A.M."/>
            <person name="Op Den Camp H."/>
            <person name="Overmann J."/>
            <person name="Amann R."/>
            <person name="Jetten M.S.M."/>
            <person name="Mascher T."/>
            <person name="Medema M.H."/>
            <person name="Devos D.P."/>
            <person name="Kaster A.-K."/>
            <person name="Ovreas L."/>
            <person name="Rohde M."/>
            <person name="Galperin M.Y."/>
            <person name="Jogler C."/>
        </authorList>
    </citation>
    <scope>NUCLEOTIDE SEQUENCE [LARGE SCALE GENOMIC DNA]</scope>
    <source>
        <strain evidence="5 6">Pla22</strain>
    </source>
</reference>
<feature type="domain" description="HTH arsR-type" evidence="4">
    <location>
        <begin position="41"/>
        <end position="135"/>
    </location>
</feature>
<evidence type="ECO:0000256" key="1">
    <source>
        <dbReference type="ARBA" id="ARBA00023015"/>
    </source>
</evidence>
<keyword evidence="3" id="KW-0804">Transcription</keyword>
<evidence type="ECO:0000256" key="2">
    <source>
        <dbReference type="ARBA" id="ARBA00023125"/>
    </source>
</evidence>
<gene>
    <name evidence="5" type="ORF">Pla22_16750</name>
</gene>
<dbReference type="EMBL" id="SJPI01000001">
    <property type="protein sequence ID" value="TWT54040.1"/>
    <property type="molecule type" value="Genomic_DNA"/>
</dbReference>
<dbReference type="InterPro" id="IPR011991">
    <property type="entry name" value="ArsR-like_HTH"/>
</dbReference>
<dbReference type="CDD" id="cd00090">
    <property type="entry name" value="HTH_ARSR"/>
    <property type="match status" value="1"/>
</dbReference>
<sequence length="136" mass="15330">MCVRPSSPLFSERVISISKASSTEPTPSCETEDHRGDSFVIDMESCERAAAIFRALGDPQRLRILMMLEASERCVSEICSVLDEPMPAISQRLRLLRSERIVRSRRDGKHVYYGLADDHISRLVTNGVMHAIENHS</sequence>
<dbReference type="InterPro" id="IPR036390">
    <property type="entry name" value="WH_DNA-bd_sf"/>
</dbReference>
<comment type="caution">
    <text evidence="5">The sequence shown here is derived from an EMBL/GenBank/DDBJ whole genome shotgun (WGS) entry which is preliminary data.</text>
</comment>
<dbReference type="NCBIfam" id="NF033788">
    <property type="entry name" value="HTH_metalloreg"/>
    <property type="match status" value="1"/>
</dbReference>
<dbReference type="GO" id="GO:0003700">
    <property type="term" value="F:DNA-binding transcription factor activity"/>
    <property type="evidence" value="ECO:0007669"/>
    <property type="project" value="InterPro"/>
</dbReference>
<evidence type="ECO:0000259" key="4">
    <source>
        <dbReference type="PROSITE" id="PS50987"/>
    </source>
</evidence>
<dbReference type="InterPro" id="IPR036388">
    <property type="entry name" value="WH-like_DNA-bd_sf"/>
</dbReference>
<protein>
    <recommendedName>
        <fullName evidence="4">HTH arsR-type domain-containing protein</fullName>
    </recommendedName>
</protein>
<dbReference type="Proteomes" id="UP000316598">
    <property type="component" value="Unassembled WGS sequence"/>
</dbReference>
<dbReference type="InterPro" id="IPR051011">
    <property type="entry name" value="Metal_resp_trans_reg"/>
</dbReference>
<dbReference type="SMART" id="SM00418">
    <property type="entry name" value="HTH_ARSR"/>
    <property type="match status" value="1"/>
</dbReference>
<dbReference type="GO" id="GO:0003677">
    <property type="term" value="F:DNA binding"/>
    <property type="evidence" value="ECO:0007669"/>
    <property type="project" value="UniProtKB-KW"/>
</dbReference>
<dbReference type="PANTHER" id="PTHR43132">
    <property type="entry name" value="ARSENICAL RESISTANCE OPERON REPRESSOR ARSR-RELATED"/>
    <property type="match status" value="1"/>
</dbReference>
<dbReference type="PRINTS" id="PR00778">
    <property type="entry name" value="HTHARSR"/>
</dbReference>
<dbReference type="PROSITE" id="PS50987">
    <property type="entry name" value="HTH_ARSR_2"/>
    <property type="match status" value="1"/>
</dbReference>
<evidence type="ECO:0000313" key="5">
    <source>
        <dbReference type="EMBL" id="TWT54040.1"/>
    </source>
</evidence>
<dbReference type="InterPro" id="IPR001845">
    <property type="entry name" value="HTH_ArsR_DNA-bd_dom"/>
</dbReference>
<accession>A0A5C5WU31</accession>
<keyword evidence="2" id="KW-0238">DNA-binding</keyword>
<evidence type="ECO:0000256" key="3">
    <source>
        <dbReference type="ARBA" id="ARBA00023163"/>
    </source>
</evidence>
<organism evidence="5 6">
    <name type="scientific">Rubripirellula amarantea</name>
    <dbReference type="NCBI Taxonomy" id="2527999"/>
    <lineage>
        <taxon>Bacteria</taxon>
        <taxon>Pseudomonadati</taxon>
        <taxon>Planctomycetota</taxon>
        <taxon>Planctomycetia</taxon>
        <taxon>Pirellulales</taxon>
        <taxon>Pirellulaceae</taxon>
        <taxon>Rubripirellula</taxon>
    </lineage>
</organism>
<keyword evidence="6" id="KW-1185">Reference proteome</keyword>
<evidence type="ECO:0000313" key="6">
    <source>
        <dbReference type="Proteomes" id="UP000316598"/>
    </source>
</evidence>
<dbReference type="AlphaFoldDB" id="A0A5C5WU31"/>
<dbReference type="Pfam" id="PF01022">
    <property type="entry name" value="HTH_5"/>
    <property type="match status" value="1"/>
</dbReference>
<name>A0A5C5WU31_9BACT</name>